<dbReference type="OrthoDB" id="426386at2759"/>
<dbReference type="GeneID" id="55967281"/>
<reference evidence="3" key="1">
    <citation type="submission" date="2020-03" db="EMBL/GenBank/DDBJ databases">
        <title>Site-based positive gene gene selection in Geosmithia morbida across the United States reveals a broad range of putative effectors and factors for local host and environmental adapation.</title>
        <authorList>
            <person name="Onufrak A."/>
            <person name="Murdoch R.W."/>
            <person name="Gazis R."/>
            <person name="Huff M."/>
            <person name="Staton M."/>
            <person name="Klingeman W."/>
            <person name="Hadziabdic D."/>
        </authorList>
    </citation>
    <scope>NUCLEOTIDE SEQUENCE</scope>
    <source>
        <strain evidence="3">1262</strain>
    </source>
</reference>
<evidence type="ECO:0000313" key="4">
    <source>
        <dbReference type="Proteomes" id="UP000749293"/>
    </source>
</evidence>
<dbReference type="GO" id="GO:0005739">
    <property type="term" value="C:mitochondrion"/>
    <property type="evidence" value="ECO:0007669"/>
    <property type="project" value="TreeGrafter"/>
</dbReference>
<organism evidence="3 4">
    <name type="scientific">Geosmithia morbida</name>
    <dbReference type="NCBI Taxonomy" id="1094350"/>
    <lineage>
        <taxon>Eukaryota</taxon>
        <taxon>Fungi</taxon>
        <taxon>Dikarya</taxon>
        <taxon>Ascomycota</taxon>
        <taxon>Pezizomycotina</taxon>
        <taxon>Sordariomycetes</taxon>
        <taxon>Hypocreomycetidae</taxon>
        <taxon>Hypocreales</taxon>
        <taxon>Bionectriaceae</taxon>
        <taxon>Geosmithia</taxon>
    </lineage>
</organism>
<dbReference type="PANTHER" id="PTHR21377:SF0">
    <property type="entry name" value="PROTEIN FAM210B, MITOCHONDRIAL"/>
    <property type="match status" value="1"/>
</dbReference>
<gene>
    <name evidence="3" type="ORF">GMORB2_1051</name>
</gene>
<keyword evidence="1" id="KW-0812">Transmembrane</keyword>
<dbReference type="AlphaFoldDB" id="A0A9P4YZJ1"/>
<feature type="domain" description="DUF1279" evidence="2">
    <location>
        <begin position="98"/>
        <end position="230"/>
    </location>
</feature>
<dbReference type="PANTHER" id="PTHR21377">
    <property type="entry name" value="PROTEIN FAM210B, MITOCHONDRIAL"/>
    <property type="match status" value="1"/>
</dbReference>
<protein>
    <submittedName>
        <fullName evidence="3">N-alpha-acetyltransferase 30</fullName>
    </submittedName>
</protein>
<evidence type="ECO:0000259" key="2">
    <source>
        <dbReference type="Pfam" id="PF06916"/>
    </source>
</evidence>
<accession>A0A9P4YZJ1</accession>
<dbReference type="RefSeq" id="XP_035324457.1">
    <property type="nucleotide sequence ID" value="XM_035463033.1"/>
</dbReference>
<dbReference type="InterPro" id="IPR045866">
    <property type="entry name" value="FAM210A/B-like"/>
</dbReference>
<comment type="caution">
    <text evidence="3">The sequence shown here is derived from an EMBL/GenBank/DDBJ whole genome shotgun (WGS) entry which is preliminary data.</text>
</comment>
<proteinExistence type="predicted"/>
<keyword evidence="1" id="KW-0472">Membrane</keyword>
<sequence>MFRAAPRRAVWEDVLSKLFAGQAKKLSSSAGALHQGAAAQRATLGGGSRYATSRPFATARQTIFRGRQQQQQQAKRWFRSSAWRAGAQAGQEGLSMGQKLKKLTKDYGKAAVVVYFMLSAIDLSLFYLLVRMAGTDRIGRVEEAIVSVIPEPIRVKTGQAWAAIKSVLKKDDGETEKKEGAGEDTTVLGVETATEGHREEASLATQFALAYALHKSIIFLRIPLTAVVTPKVVKTLASWGWNIGKSLKKTS</sequence>
<dbReference type="Proteomes" id="UP000749293">
    <property type="component" value="Unassembled WGS sequence"/>
</dbReference>
<evidence type="ECO:0000313" key="3">
    <source>
        <dbReference type="EMBL" id="KAF4125805.1"/>
    </source>
</evidence>
<name>A0A9P4YZJ1_9HYPO</name>
<evidence type="ECO:0000256" key="1">
    <source>
        <dbReference type="SAM" id="Phobius"/>
    </source>
</evidence>
<dbReference type="InterPro" id="IPR009688">
    <property type="entry name" value="FAM210A/B-like_dom"/>
</dbReference>
<dbReference type="Pfam" id="PF06916">
    <property type="entry name" value="FAM210A-B_dom"/>
    <property type="match status" value="1"/>
</dbReference>
<feature type="transmembrane region" description="Helical" evidence="1">
    <location>
        <begin position="110"/>
        <end position="130"/>
    </location>
</feature>
<keyword evidence="4" id="KW-1185">Reference proteome</keyword>
<keyword evidence="1" id="KW-1133">Transmembrane helix</keyword>
<dbReference type="EMBL" id="JAANYQ010000002">
    <property type="protein sequence ID" value="KAF4125805.1"/>
    <property type="molecule type" value="Genomic_DNA"/>
</dbReference>